<evidence type="ECO:0000256" key="2">
    <source>
        <dbReference type="ARBA" id="ARBA00007251"/>
    </source>
</evidence>
<protein>
    <recommendedName>
        <fullName evidence="6">Translation initiation factor eIF2B subunit beta</fullName>
    </recommendedName>
    <alternativeName>
        <fullName evidence="7">eIF2B GDP-GTP exchange factor subunit beta</fullName>
    </alternativeName>
</protein>
<keyword evidence="3" id="KW-0963">Cytoplasm</keyword>
<dbReference type="AlphaFoldDB" id="A0A2B7Y2T7"/>
<evidence type="ECO:0000313" key="11">
    <source>
        <dbReference type="EMBL" id="PGH15796.1"/>
    </source>
</evidence>
<evidence type="ECO:0000256" key="8">
    <source>
        <dbReference type="ARBA" id="ARBA00046432"/>
    </source>
</evidence>
<evidence type="ECO:0000256" key="10">
    <source>
        <dbReference type="SAM" id="MobiDB-lite"/>
    </source>
</evidence>
<dbReference type="Pfam" id="PF01008">
    <property type="entry name" value="IF-2B"/>
    <property type="match status" value="2"/>
</dbReference>
<dbReference type="InterPro" id="IPR042529">
    <property type="entry name" value="IF_2B-like_C"/>
</dbReference>
<accession>A0A2B7Y2T7</accession>
<dbReference type="Proteomes" id="UP000223968">
    <property type="component" value="Unassembled WGS sequence"/>
</dbReference>
<evidence type="ECO:0000256" key="4">
    <source>
        <dbReference type="ARBA" id="ARBA00022540"/>
    </source>
</evidence>
<dbReference type="EMBL" id="PDNB01000022">
    <property type="protein sequence ID" value="PGH15796.1"/>
    <property type="molecule type" value="Genomic_DNA"/>
</dbReference>
<evidence type="ECO:0000256" key="1">
    <source>
        <dbReference type="ARBA" id="ARBA00004514"/>
    </source>
</evidence>
<reference evidence="11 12" key="1">
    <citation type="submission" date="2017-10" db="EMBL/GenBank/DDBJ databases">
        <title>Comparative genomics in systemic dimorphic fungi from Ajellomycetaceae.</title>
        <authorList>
            <person name="Munoz J.F."/>
            <person name="Mcewen J.G."/>
            <person name="Clay O.K."/>
            <person name="Cuomo C.A."/>
        </authorList>
    </citation>
    <scope>NUCLEOTIDE SEQUENCE [LARGE SCALE GENOMIC DNA]</scope>
    <source>
        <strain evidence="11 12">UAMH5409</strain>
    </source>
</reference>
<dbReference type="SUPFAM" id="SSF100950">
    <property type="entry name" value="NagB/RpiA/CoA transferase-like"/>
    <property type="match status" value="1"/>
</dbReference>
<dbReference type="PANTHER" id="PTHR45859">
    <property type="entry name" value="TRANSLATION INITIATION FACTOR EIF-2B SUBUNIT BETA"/>
    <property type="match status" value="1"/>
</dbReference>
<comment type="subcellular location">
    <subcellularLocation>
        <location evidence="1">Cytoplasm</location>
        <location evidence="1">Cytosol</location>
    </subcellularLocation>
</comment>
<feature type="compositionally biased region" description="Polar residues" evidence="10">
    <location>
        <begin position="207"/>
        <end position="221"/>
    </location>
</feature>
<keyword evidence="12" id="KW-1185">Reference proteome</keyword>
<dbReference type="GO" id="GO:0003743">
    <property type="term" value="F:translation initiation factor activity"/>
    <property type="evidence" value="ECO:0007669"/>
    <property type="project" value="UniProtKB-KW"/>
</dbReference>
<dbReference type="GO" id="GO:0005085">
    <property type="term" value="F:guanyl-nucleotide exchange factor activity"/>
    <property type="evidence" value="ECO:0007669"/>
    <property type="project" value="TreeGrafter"/>
</dbReference>
<proteinExistence type="inferred from homology"/>
<keyword evidence="5" id="KW-0648">Protein biosynthesis</keyword>
<dbReference type="InterPro" id="IPR037171">
    <property type="entry name" value="NagB/RpiA_transferase-like"/>
</dbReference>
<organism evidence="11 12">
    <name type="scientific">Helicocarpus griseus UAMH5409</name>
    <dbReference type="NCBI Taxonomy" id="1447875"/>
    <lineage>
        <taxon>Eukaryota</taxon>
        <taxon>Fungi</taxon>
        <taxon>Dikarya</taxon>
        <taxon>Ascomycota</taxon>
        <taxon>Pezizomycotina</taxon>
        <taxon>Eurotiomycetes</taxon>
        <taxon>Eurotiomycetidae</taxon>
        <taxon>Onygenales</taxon>
        <taxon>Ajellomycetaceae</taxon>
        <taxon>Helicocarpus</taxon>
    </lineage>
</organism>
<dbReference type="STRING" id="1447875.A0A2B7Y2T7"/>
<evidence type="ECO:0000256" key="6">
    <source>
        <dbReference type="ARBA" id="ARBA00044122"/>
    </source>
</evidence>
<dbReference type="PANTHER" id="PTHR45859:SF1">
    <property type="entry name" value="TRANSLATION INITIATION FACTOR EIF-2B SUBUNIT BETA"/>
    <property type="match status" value="1"/>
</dbReference>
<comment type="similarity">
    <text evidence="2 9">Belongs to the eIF-2B alpha/beta/delta subunits family.</text>
</comment>
<evidence type="ECO:0000256" key="3">
    <source>
        <dbReference type="ARBA" id="ARBA00022490"/>
    </source>
</evidence>
<evidence type="ECO:0000313" key="12">
    <source>
        <dbReference type="Proteomes" id="UP000223968"/>
    </source>
</evidence>
<name>A0A2B7Y2T7_9EURO</name>
<dbReference type="Gene3D" id="3.40.50.10470">
    <property type="entry name" value="Translation initiation factor eif-2b, domain 2"/>
    <property type="match status" value="1"/>
</dbReference>
<feature type="region of interest" description="Disordered" evidence="10">
    <location>
        <begin position="206"/>
        <end position="225"/>
    </location>
</feature>
<dbReference type="InterPro" id="IPR000649">
    <property type="entry name" value="IF-2B-related"/>
</dbReference>
<dbReference type="InterPro" id="IPR051855">
    <property type="entry name" value="eIF2B_beta_subunit"/>
</dbReference>
<comment type="caution">
    <text evidence="11">The sequence shown here is derived from an EMBL/GenBank/DDBJ whole genome shotgun (WGS) entry which is preliminary data.</text>
</comment>
<comment type="subunit">
    <text evidence="8">Component of the translation initiation factor 2B (eIF2B) complex which is a heterodecamer of two sets of five different subunits: alpha, beta, gamma, delta and epsilon. Subunits alpha, beta and delta comprise a regulatory subcomplex and subunits epsilon and gamma comprise a catalytic subcomplex. Within the complex, the hexameric regulatory complex resides at the center, with the two heterodimeric catalytic subcomplexes bound on opposite sides.</text>
</comment>
<keyword evidence="4" id="KW-0396">Initiation factor</keyword>
<dbReference type="GO" id="GO:0005851">
    <property type="term" value="C:eukaryotic translation initiation factor 2B complex"/>
    <property type="evidence" value="ECO:0007669"/>
    <property type="project" value="TreeGrafter"/>
</dbReference>
<dbReference type="FunFam" id="3.40.50.10470:FF:000008">
    <property type="entry name" value="Translation initiation factor 2B, beta subunit"/>
    <property type="match status" value="1"/>
</dbReference>
<evidence type="ECO:0000256" key="7">
    <source>
        <dbReference type="ARBA" id="ARBA00044228"/>
    </source>
</evidence>
<evidence type="ECO:0000256" key="9">
    <source>
        <dbReference type="RuleBase" id="RU003814"/>
    </source>
</evidence>
<dbReference type="OrthoDB" id="269919at2759"/>
<feature type="region of interest" description="Disordered" evidence="10">
    <location>
        <begin position="107"/>
        <end position="179"/>
    </location>
</feature>
<evidence type="ECO:0000256" key="5">
    <source>
        <dbReference type="ARBA" id="ARBA00022917"/>
    </source>
</evidence>
<gene>
    <name evidence="11" type="ORF">AJ79_02177</name>
</gene>
<dbReference type="GO" id="GO:0005829">
    <property type="term" value="C:cytosol"/>
    <property type="evidence" value="ECO:0007669"/>
    <property type="project" value="UniProtKB-SubCell"/>
</dbReference>
<sequence length="474" mass="51309">MPPSTVALTPGLQSFLKVLKTSDVDNATENLISLLKRRQIRPSHSCAVATAYLLLRVVSTSRITDPAKLIDRVQNVGRRLIAAQPREMVVGNIIRRVLGLIREEAEDEREGEFSLSSDAGSDTRPHTPLASDSQQYLSPPGLPTHGASPLRHEDTDNDSEQGTSSAPTEITERSSSRPTAALVSLPSFAPTTAPPVISMFRLLSHPQGESPQASSPVNASPSGRIPGQYVSKDFRAEVIDGIGEIVDELSQVEDQIASYALEHIHSDEVILTYTSSATVHKFLAKAAAKRKFTVIHAESYPNNHRETHTVAAGPVSGDEDSLSPESFQKSLTELGVTVILIPDSAVFALMSRVNKVILGTHSVLANGGLVAAAGTRVIANAAKVHQIPVIVVSGIYKLSPVYPFDYESLIEYGDSSAVLPYEDGDLDKVDVENPLYDYVPAELVDLYITNVGGHAPSYLYRIVSDHYRKEDINF</sequence>